<gene>
    <name evidence="1" type="ORF">KFZ73_23405</name>
</gene>
<sequence length="130" mass="14807">MNELLTDITDQLGTGAFKRGTPQRARLDQRIVSLTERQVELSSTPSEPAGWVWEPTGELFSDWWERQDTEARNVWLRQMDFKVTWTSHTEGARTILDSFKVDGDLTLNLDADQTFGPLLEMVAAYNEGTT</sequence>
<protein>
    <submittedName>
        <fullName evidence="1">Uncharacterized protein</fullName>
    </submittedName>
</protein>
<name>A0ABS5NK19_TSUPA</name>
<proteinExistence type="predicted"/>
<reference evidence="1 2" key="1">
    <citation type="submission" date="2021-04" db="EMBL/GenBank/DDBJ databases">
        <title>Whole genome sequence analysis of a thiophenic sulfur metabolizing bacteria.</title>
        <authorList>
            <person name="Akhtar N."/>
            <person name="Akram J."/>
            <person name="Aslam A."/>
        </authorList>
    </citation>
    <scope>NUCLEOTIDE SEQUENCE [LARGE SCALE GENOMIC DNA]</scope>
    <source>
        <strain evidence="1 2">3OW</strain>
    </source>
</reference>
<accession>A0ABS5NK19</accession>
<evidence type="ECO:0000313" key="2">
    <source>
        <dbReference type="Proteomes" id="UP000676853"/>
    </source>
</evidence>
<dbReference type="EMBL" id="JAGXOE010000118">
    <property type="protein sequence ID" value="MBS4104172.1"/>
    <property type="molecule type" value="Genomic_DNA"/>
</dbReference>
<dbReference type="Proteomes" id="UP000676853">
    <property type="component" value="Unassembled WGS sequence"/>
</dbReference>
<organism evidence="1 2">
    <name type="scientific">Tsukamurella paurometabola</name>
    <name type="common">Corynebacterium paurometabolum</name>
    <dbReference type="NCBI Taxonomy" id="2061"/>
    <lineage>
        <taxon>Bacteria</taxon>
        <taxon>Bacillati</taxon>
        <taxon>Actinomycetota</taxon>
        <taxon>Actinomycetes</taxon>
        <taxon>Mycobacteriales</taxon>
        <taxon>Tsukamurellaceae</taxon>
        <taxon>Tsukamurella</taxon>
    </lineage>
</organism>
<keyword evidence="2" id="KW-1185">Reference proteome</keyword>
<evidence type="ECO:0000313" key="1">
    <source>
        <dbReference type="EMBL" id="MBS4104172.1"/>
    </source>
</evidence>
<dbReference type="RefSeq" id="WP_212555269.1">
    <property type="nucleotide sequence ID" value="NZ_JAGXOE010000118.1"/>
</dbReference>
<comment type="caution">
    <text evidence="1">The sequence shown here is derived from an EMBL/GenBank/DDBJ whole genome shotgun (WGS) entry which is preliminary data.</text>
</comment>